<name>A0A563EQI8_9PSEU</name>
<dbReference type="GO" id="GO:0015976">
    <property type="term" value="P:carbon utilization"/>
    <property type="evidence" value="ECO:0007669"/>
    <property type="project" value="InterPro"/>
</dbReference>
<accession>A0A563EQI8</accession>
<evidence type="ECO:0000256" key="6">
    <source>
        <dbReference type="ARBA" id="ARBA00048348"/>
    </source>
</evidence>
<dbReference type="CDD" id="cd03378">
    <property type="entry name" value="beta_CA_cladeC"/>
    <property type="match status" value="1"/>
</dbReference>
<keyword evidence="10" id="KW-1185">Reference proteome</keyword>
<reference evidence="9 10" key="1">
    <citation type="submission" date="2019-07" db="EMBL/GenBank/DDBJ databases">
        <title>Lentzea xizangensis sp. nov., isolated from Qinghai-Tibetan Plateau Soils.</title>
        <authorList>
            <person name="Huang J."/>
        </authorList>
    </citation>
    <scope>NUCLEOTIDE SEQUENCE [LARGE SCALE GENOMIC DNA]</scope>
    <source>
        <strain evidence="9 10">FXJ1.1311</strain>
    </source>
</reference>
<proteinExistence type="inferred from homology"/>
<dbReference type="PANTHER" id="PTHR11002">
    <property type="entry name" value="CARBONIC ANHYDRASE"/>
    <property type="match status" value="1"/>
</dbReference>
<evidence type="ECO:0000256" key="8">
    <source>
        <dbReference type="SAM" id="MobiDB-lite"/>
    </source>
</evidence>
<comment type="function">
    <text evidence="5">Catalyzes the reversible hydration of carbon dioxide to form bicarbonate.</text>
</comment>
<organism evidence="9 10">
    <name type="scientific">Lentzea tibetensis</name>
    <dbReference type="NCBI Taxonomy" id="2591470"/>
    <lineage>
        <taxon>Bacteria</taxon>
        <taxon>Bacillati</taxon>
        <taxon>Actinomycetota</taxon>
        <taxon>Actinomycetes</taxon>
        <taxon>Pseudonocardiales</taxon>
        <taxon>Pseudonocardiaceae</taxon>
        <taxon>Lentzea</taxon>
    </lineage>
</organism>
<feature type="compositionally biased region" description="Low complexity" evidence="8">
    <location>
        <begin position="41"/>
        <end position="50"/>
    </location>
</feature>
<dbReference type="Pfam" id="PF00484">
    <property type="entry name" value="Pro_CA"/>
    <property type="match status" value="1"/>
</dbReference>
<comment type="cofactor">
    <cofactor evidence="7">
        <name>Zn(2+)</name>
        <dbReference type="ChEBI" id="CHEBI:29105"/>
    </cofactor>
    <text evidence="7">Binds 1 zinc ion per subunit.</text>
</comment>
<dbReference type="Gene3D" id="3.40.1050.10">
    <property type="entry name" value="Carbonic anhydrase"/>
    <property type="match status" value="1"/>
</dbReference>
<evidence type="ECO:0000256" key="4">
    <source>
        <dbReference type="ARBA" id="ARBA00023239"/>
    </source>
</evidence>
<dbReference type="InterPro" id="IPR036874">
    <property type="entry name" value="Carbonic_anhydrase_sf"/>
</dbReference>
<dbReference type="Proteomes" id="UP000316639">
    <property type="component" value="Unassembled WGS sequence"/>
</dbReference>
<feature type="binding site" evidence="7">
    <location>
        <position position="205"/>
    </location>
    <ligand>
        <name>Zn(2+)</name>
        <dbReference type="ChEBI" id="CHEBI:29105"/>
    </ligand>
</feature>
<dbReference type="EC" id="4.2.1.1" evidence="2"/>
<keyword evidence="3 7" id="KW-0862">Zinc</keyword>
<comment type="catalytic activity">
    <reaction evidence="6">
        <text>hydrogencarbonate + H(+) = CO2 + H2O</text>
        <dbReference type="Rhea" id="RHEA:10748"/>
        <dbReference type="ChEBI" id="CHEBI:15377"/>
        <dbReference type="ChEBI" id="CHEBI:15378"/>
        <dbReference type="ChEBI" id="CHEBI:16526"/>
        <dbReference type="ChEBI" id="CHEBI:17544"/>
        <dbReference type="EC" id="4.2.1.1"/>
    </reaction>
</comment>
<feature type="binding site" evidence="7">
    <location>
        <position position="203"/>
    </location>
    <ligand>
        <name>Zn(2+)</name>
        <dbReference type="ChEBI" id="CHEBI:29105"/>
    </ligand>
</feature>
<dbReference type="PROSITE" id="PS00705">
    <property type="entry name" value="PROK_CO2_ANHYDRASE_2"/>
    <property type="match status" value="1"/>
</dbReference>
<evidence type="ECO:0000313" key="9">
    <source>
        <dbReference type="EMBL" id="TWP49498.1"/>
    </source>
</evidence>
<evidence type="ECO:0000256" key="1">
    <source>
        <dbReference type="ARBA" id="ARBA00006217"/>
    </source>
</evidence>
<evidence type="ECO:0000256" key="3">
    <source>
        <dbReference type="ARBA" id="ARBA00022833"/>
    </source>
</evidence>
<evidence type="ECO:0000256" key="2">
    <source>
        <dbReference type="ARBA" id="ARBA00012925"/>
    </source>
</evidence>
<comment type="similarity">
    <text evidence="1">Belongs to the beta-class carbonic anhydrase family.</text>
</comment>
<dbReference type="OrthoDB" id="9797527at2"/>
<evidence type="ECO:0000256" key="5">
    <source>
        <dbReference type="ARBA" id="ARBA00024993"/>
    </source>
</evidence>
<evidence type="ECO:0000313" key="10">
    <source>
        <dbReference type="Proteomes" id="UP000316639"/>
    </source>
</evidence>
<dbReference type="SMART" id="SM00947">
    <property type="entry name" value="Pro_CA"/>
    <property type="match status" value="1"/>
</dbReference>
<keyword evidence="7" id="KW-0479">Metal-binding</keyword>
<sequence length="352" mass="36703">MRSTPPALNSLFGSSKAPMPANSATASATTSTGLMPCPSRATTADTSATTPNANKIHLAGPELGAGPDEGEVITGLIRHAVGGVTGAAACDLIAAWTVLLDESINDPQLTTPGDYSERSRSTLLRVPELTRRGFIGITATSLVATSTASASTVSTKAAEDAWIRLMDGNTRFVEGRQQHPHASSHWRESLIDHQHPFACVLGCADSRVPPELVFDDGLGDIFTIRAAGEVLDSSVIGSIEYAVQHLHVPLVVVLGHANCGAVSATIEVVKGNAQVSGDISTLVRTIEPAVRATPPKPDSKTFLAACVNEQARRTAAILQERSVIIRDAVVHDGLALVAASYDLGSGRVVRLG</sequence>
<dbReference type="InterPro" id="IPR015892">
    <property type="entry name" value="Carbonic_anhydrase_CS"/>
</dbReference>
<feature type="binding site" evidence="7">
    <location>
        <position position="256"/>
    </location>
    <ligand>
        <name>Zn(2+)</name>
        <dbReference type="ChEBI" id="CHEBI:29105"/>
    </ligand>
</feature>
<keyword evidence="4" id="KW-0456">Lyase</keyword>
<dbReference type="PANTHER" id="PTHR11002:SF79">
    <property type="entry name" value="CARBONIC ANHYDRASE 2"/>
    <property type="match status" value="1"/>
</dbReference>
<dbReference type="SUPFAM" id="SSF53056">
    <property type="entry name" value="beta-carbonic anhydrase, cab"/>
    <property type="match status" value="1"/>
</dbReference>
<dbReference type="InterPro" id="IPR001765">
    <property type="entry name" value="Carbonic_anhydrase"/>
</dbReference>
<feature type="compositionally biased region" description="Low complexity" evidence="8">
    <location>
        <begin position="23"/>
        <end position="32"/>
    </location>
</feature>
<feature type="binding site" evidence="7">
    <location>
        <position position="259"/>
    </location>
    <ligand>
        <name>Zn(2+)</name>
        <dbReference type="ChEBI" id="CHEBI:29105"/>
    </ligand>
</feature>
<evidence type="ECO:0000256" key="7">
    <source>
        <dbReference type="PIRSR" id="PIRSR601765-1"/>
    </source>
</evidence>
<dbReference type="GO" id="GO:0008270">
    <property type="term" value="F:zinc ion binding"/>
    <property type="evidence" value="ECO:0007669"/>
    <property type="project" value="InterPro"/>
</dbReference>
<dbReference type="PROSITE" id="PS00704">
    <property type="entry name" value="PROK_CO2_ANHYDRASE_1"/>
    <property type="match status" value="1"/>
</dbReference>
<feature type="compositionally biased region" description="Polar residues" evidence="8">
    <location>
        <begin position="1"/>
        <end position="13"/>
    </location>
</feature>
<protein>
    <recommendedName>
        <fullName evidence="2">carbonic anhydrase</fullName>
        <ecNumber evidence="2">4.2.1.1</ecNumber>
    </recommendedName>
</protein>
<dbReference type="EMBL" id="VOBR01000015">
    <property type="protein sequence ID" value="TWP49498.1"/>
    <property type="molecule type" value="Genomic_DNA"/>
</dbReference>
<comment type="caution">
    <text evidence="9">The sequence shown here is derived from an EMBL/GenBank/DDBJ whole genome shotgun (WGS) entry which is preliminary data.</text>
</comment>
<dbReference type="GO" id="GO:0004089">
    <property type="term" value="F:carbonate dehydratase activity"/>
    <property type="evidence" value="ECO:0007669"/>
    <property type="project" value="UniProtKB-EC"/>
</dbReference>
<gene>
    <name evidence="9" type="ORF">FKR81_23415</name>
</gene>
<dbReference type="AlphaFoldDB" id="A0A563EQI8"/>
<feature type="region of interest" description="Disordered" evidence="8">
    <location>
        <begin position="1"/>
        <end position="65"/>
    </location>
</feature>